<reference evidence="2 3" key="1">
    <citation type="submission" date="2022-03" db="EMBL/GenBank/DDBJ databases">
        <authorList>
            <person name="Brunel B."/>
        </authorList>
    </citation>
    <scope>NUCLEOTIDE SEQUENCE [LARGE SCALE GENOMIC DNA]</scope>
    <source>
        <strain evidence="2">STM5069sample</strain>
    </source>
</reference>
<dbReference type="Proteomes" id="UP001153050">
    <property type="component" value="Unassembled WGS sequence"/>
</dbReference>
<evidence type="ECO:0000313" key="2">
    <source>
        <dbReference type="EMBL" id="CAH2403154.1"/>
    </source>
</evidence>
<name>A0ABN8JYQ1_9HYPH</name>
<evidence type="ECO:0000313" key="3">
    <source>
        <dbReference type="Proteomes" id="UP001153050"/>
    </source>
</evidence>
<evidence type="ECO:0000256" key="1">
    <source>
        <dbReference type="SAM" id="MobiDB-lite"/>
    </source>
</evidence>
<comment type="caution">
    <text evidence="2">The sequence shown here is derived from an EMBL/GenBank/DDBJ whole genome shotgun (WGS) entry which is preliminary data.</text>
</comment>
<keyword evidence="3" id="KW-1185">Reference proteome</keyword>
<dbReference type="EMBL" id="CAKXZT010000131">
    <property type="protein sequence ID" value="CAH2403154.1"/>
    <property type="molecule type" value="Genomic_DNA"/>
</dbReference>
<proteinExistence type="predicted"/>
<accession>A0ABN8JYQ1</accession>
<protein>
    <submittedName>
        <fullName evidence="2">Uncharacterized protein</fullName>
    </submittedName>
</protein>
<feature type="region of interest" description="Disordered" evidence="1">
    <location>
        <begin position="226"/>
        <end position="252"/>
    </location>
</feature>
<organism evidence="2 3">
    <name type="scientific">Mesorhizobium escarrei</name>
    <dbReference type="NCBI Taxonomy" id="666018"/>
    <lineage>
        <taxon>Bacteria</taxon>
        <taxon>Pseudomonadati</taxon>
        <taxon>Pseudomonadota</taxon>
        <taxon>Alphaproteobacteria</taxon>
        <taxon>Hyphomicrobiales</taxon>
        <taxon>Phyllobacteriaceae</taxon>
        <taxon>Mesorhizobium</taxon>
    </lineage>
</organism>
<gene>
    <name evidence="2" type="ORF">MES5069_360182</name>
</gene>
<sequence length="252" mass="27450">MRPEQEERASRPRVVRELAFVTYKLGDKQAPHDPMAAASAYESSCSARSIPSRQPIERPRAFGAACTRGVPTCRDERSSSASTISKPPLHGGAGFLVRHDYYTGINLGCFFDCRASMTSGAVKIADHIFADRVRRRVIKAADRRSNLSPRGPSALMANQSASTREELYWAHAPRAEALIALGDPEGKAALKAADALGAAAWMIKTTHKQIEKLTAFPAQGIPACLSGQSRFSRRRSRKSPMNDGRSPASSRR</sequence>